<dbReference type="Proteomes" id="UP001160148">
    <property type="component" value="Unassembled WGS sequence"/>
</dbReference>
<evidence type="ECO:0008006" key="4">
    <source>
        <dbReference type="Google" id="ProtNLM"/>
    </source>
</evidence>
<comment type="caution">
    <text evidence="2">The sequence shown here is derived from an EMBL/GenBank/DDBJ whole genome shotgun (WGS) entry which is preliminary data.</text>
</comment>
<dbReference type="AlphaFoldDB" id="A0AAV0WHK7"/>
<dbReference type="EMBL" id="CARXXK010000002">
    <property type="protein sequence ID" value="CAI6355444.1"/>
    <property type="molecule type" value="Genomic_DNA"/>
</dbReference>
<sequence length="328" mass="37947">MCKSIKDARNLFNGLEALYIHFSIPSKNMMLVDIQEKLGIKKTKLCSISDTRWSCRFKNCKMVMEHYSSIIKVLKYEIDENTDKNVANAIGILYTMEKTSFLVHLFVLHEILLIINILSNKLQEKTATLGKASQVIDSVIATLEANRCEEHFLTIWTQITEFCTKNHILLEISMNGSKRKRTQPNKLSNYITEVNTGESEEQHSSNDIMTCYRVKYFIILDTVIMNLKMRFSKESMELAKSVDGFLMFDYSKSLTFINHYKNLLNIDLESLKAEMMVAQNLKKQSTDNKMMTPAEMAEIVSPNTFPNFDTVLEHFIANNKNRRIDLNM</sequence>
<dbReference type="InterPro" id="IPR055298">
    <property type="entry name" value="AtLOH3-like"/>
</dbReference>
<evidence type="ECO:0000256" key="1">
    <source>
        <dbReference type="SAM" id="Coils"/>
    </source>
</evidence>
<name>A0AAV0WHK7_9HEMI</name>
<dbReference type="PANTHER" id="PTHR11697">
    <property type="entry name" value="GENERAL TRANSCRIPTION FACTOR 2-RELATED ZINC FINGER PROTEIN"/>
    <property type="match status" value="1"/>
</dbReference>
<protein>
    <recommendedName>
        <fullName evidence="4">Zinc finger MYM-type protein 1-like</fullName>
    </recommendedName>
</protein>
<gene>
    <name evidence="2" type="ORF">MEUPH1_LOCUS11296</name>
</gene>
<evidence type="ECO:0000313" key="2">
    <source>
        <dbReference type="EMBL" id="CAI6355444.1"/>
    </source>
</evidence>
<keyword evidence="1" id="KW-0175">Coiled coil</keyword>
<accession>A0AAV0WHK7</accession>
<reference evidence="2 3" key="1">
    <citation type="submission" date="2023-01" db="EMBL/GenBank/DDBJ databases">
        <authorList>
            <person name="Whitehead M."/>
        </authorList>
    </citation>
    <scope>NUCLEOTIDE SEQUENCE [LARGE SCALE GENOMIC DNA]</scope>
</reference>
<evidence type="ECO:0000313" key="3">
    <source>
        <dbReference type="Proteomes" id="UP001160148"/>
    </source>
</evidence>
<keyword evidence="3" id="KW-1185">Reference proteome</keyword>
<dbReference type="PANTHER" id="PTHR11697:SF230">
    <property type="entry name" value="ZINC FINGER, MYM DOMAIN CONTAINING 1"/>
    <property type="match status" value="1"/>
</dbReference>
<feature type="coiled-coil region" evidence="1">
    <location>
        <begin position="261"/>
        <end position="288"/>
    </location>
</feature>
<organism evidence="2 3">
    <name type="scientific">Macrosiphum euphorbiae</name>
    <name type="common">potato aphid</name>
    <dbReference type="NCBI Taxonomy" id="13131"/>
    <lineage>
        <taxon>Eukaryota</taxon>
        <taxon>Metazoa</taxon>
        <taxon>Ecdysozoa</taxon>
        <taxon>Arthropoda</taxon>
        <taxon>Hexapoda</taxon>
        <taxon>Insecta</taxon>
        <taxon>Pterygota</taxon>
        <taxon>Neoptera</taxon>
        <taxon>Paraneoptera</taxon>
        <taxon>Hemiptera</taxon>
        <taxon>Sternorrhyncha</taxon>
        <taxon>Aphidomorpha</taxon>
        <taxon>Aphidoidea</taxon>
        <taxon>Aphididae</taxon>
        <taxon>Macrosiphini</taxon>
        <taxon>Macrosiphum</taxon>
    </lineage>
</organism>
<proteinExistence type="predicted"/>